<dbReference type="Gene3D" id="3.40.50.720">
    <property type="entry name" value="NAD(P)-binding Rossmann-like Domain"/>
    <property type="match status" value="1"/>
</dbReference>
<dbReference type="RefSeq" id="WP_005524698.1">
    <property type="nucleotide sequence ID" value="NZ_CAUUOM010000002.1"/>
</dbReference>
<protein>
    <submittedName>
        <fullName evidence="2">Uncharacterized protein</fullName>
    </submittedName>
</protein>
<gene>
    <name evidence="2" type="ORF">NCTC10254_00201</name>
</gene>
<organism evidence="2 3">
    <name type="scientific">Corynebacterium matruchotii</name>
    <dbReference type="NCBI Taxonomy" id="43768"/>
    <lineage>
        <taxon>Bacteria</taxon>
        <taxon>Bacillati</taxon>
        <taxon>Actinomycetota</taxon>
        <taxon>Actinomycetes</taxon>
        <taxon>Mycobacteriales</taxon>
        <taxon>Corynebacteriaceae</taxon>
        <taxon>Corynebacterium</taxon>
    </lineage>
</organism>
<accession>A0A448TFV6</accession>
<evidence type="ECO:0000256" key="1">
    <source>
        <dbReference type="SAM" id="MobiDB-lite"/>
    </source>
</evidence>
<feature type="region of interest" description="Disordered" evidence="1">
    <location>
        <begin position="1"/>
        <end position="35"/>
    </location>
</feature>
<dbReference type="GeneID" id="84573340"/>
<comment type="caution">
    <text evidence="2">The sequence shown here is derived from an EMBL/GenBank/DDBJ whole genome shotgun (WGS) entry which is preliminary data.</text>
</comment>
<evidence type="ECO:0000313" key="2">
    <source>
        <dbReference type="EMBL" id="SPW23838.1"/>
    </source>
</evidence>
<dbReference type="Proteomes" id="UP000249886">
    <property type="component" value="Unassembled WGS sequence"/>
</dbReference>
<name>A0A448TFV6_9CORY</name>
<evidence type="ECO:0000313" key="3">
    <source>
        <dbReference type="Proteomes" id="UP000249886"/>
    </source>
</evidence>
<proteinExistence type="predicted"/>
<dbReference type="EMBL" id="UARK01000001">
    <property type="protein sequence ID" value="SPW23838.1"/>
    <property type="molecule type" value="Genomic_DNA"/>
</dbReference>
<dbReference type="AlphaFoldDB" id="A0A448TFV6"/>
<sequence length="328" mass="35281">MPGKTNIHHPLPNPAALPGIDPPSLDLAEPQEPDTAPLTAGEILKAAPARHGDKHLVVLSPSAHIIRRPNVGIQCGADATTAGVFEVQGPPQRLLVPILMSCINPVSVDVLHRRVEMTGLSAIKARLLIDDLLNHGVLVPFEHMVVAVIGRCSLAATVIRLLGELGVVVRQPRRGESEERFLAQIPKELLVIPVGKVGYGKSICRRLGRWDDVIPATIIDSSGVIGPIRVRGEGACLQCAELYRISADPQWRTVTKDLPLNPRHNPVVEYATAARVAALLMPRYPAPGVVNASYAPGVCIEVNPFVGTAVETVVRTHPICPVCWENRS</sequence>
<reference evidence="2 3" key="1">
    <citation type="submission" date="2018-06" db="EMBL/GenBank/DDBJ databases">
        <authorList>
            <consortium name="Pathogen Informatics"/>
            <person name="Doyle S."/>
        </authorList>
    </citation>
    <scope>NUCLEOTIDE SEQUENCE [LARGE SCALE GENOMIC DNA]</scope>
    <source>
        <strain evidence="2 3">NCTC10254</strain>
    </source>
</reference>